<evidence type="ECO:0000313" key="2">
    <source>
        <dbReference type="EMBL" id="RGS70351.1"/>
    </source>
</evidence>
<reference evidence="2 3" key="1">
    <citation type="submission" date="2018-08" db="EMBL/GenBank/DDBJ databases">
        <title>A genome reference for cultivated species of the human gut microbiota.</title>
        <authorList>
            <person name="Zou Y."/>
            <person name="Xue W."/>
            <person name="Luo G."/>
        </authorList>
    </citation>
    <scope>NUCLEOTIDE SEQUENCE [LARGE SCALE GENOMIC DNA]</scope>
    <source>
        <strain evidence="2 3">AF21-25</strain>
    </source>
</reference>
<dbReference type="AlphaFoldDB" id="A0A412KP57"/>
<comment type="caution">
    <text evidence="2">The sequence shown here is derived from an EMBL/GenBank/DDBJ whole genome shotgun (WGS) entry which is preliminary data.</text>
</comment>
<feature type="domain" description="Polysaccharide pyruvyl transferase" evidence="1">
    <location>
        <begin position="27"/>
        <end position="324"/>
    </location>
</feature>
<dbReference type="PANTHER" id="PTHR36836:SF1">
    <property type="entry name" value="COLANIC ACID BIOSYNTHESIS PROTEIN WCAK"/>
    <property type="match status" value="1"/>
</dbReference>
<accession>A0A412KP57</accession>
<name>A0A412KP57_9FIRM</name>
<protein>
    <recommendedName>
        <fullName evidence="1">Polysaccharide pyruvyl transferase domain-containing protein</fullName>
    </recommendedName>
</protein>
<proteinExistence type="predicted"/>
<evidence type="ECO:0000313" key="3">
    <source>
        <dbReference type="Proteomes" id="UP000285981"/>
    </source>
</evidence>
<sequence length="392" mass="44511">MNIGIMGAPIDNGNLGCMALTYSLLSSLEDIAKETGDDFNYFIFDGTNNQNKINELSDNLRIPCERIHSMRPGYLVFNRTKAFLRKVPQDIKLLYGILKCDCVIDVTVGDSFTDIYGEEVFQQRTNTKLLLSWMHKPYILAPQTYGPYGKQSEKKAGVAMRGADIVMARDALSLKVAQNLSKREILLIDDLAFQLPFEKQKKHDENSIVVGINVSGLLWSKKSERTTSNFEIEVDYDEYILEICRYLSSNTQYKAYFIPHVEIDHEIHSLLHKKFPQIEVIPPFANPIEAKSFISRLDIFIGARMHGTIAAFSSGVACIPTGYSRKFVGLFETLGYFRTIDLQKMSTTQAIECTLSEIAAYRQLQDEGAECMKGVEERKSLFRKTVKKWIEG</sequence>
<dbReference type="Proteomes" id="UP000285981">
    <property type="component" value="Unassembled WGS sequence"/>
</dbReference>
<dbReference type="PANTHER" id="PTHR36836">
    <property type="entry name" value="COLANIC ACID BIOSYNTHESIS PROTEIN WCAK"/>
    <property type="match status" value="1"/>
</dbReference>
<organism evidence="2 3">
    <name type="scientific">Dorea formicigenerans</name>
    <dbReference type="NCBI Taxonomy" id="39486"/>
    <lineage>
        <taxon>Bacteria</taxon>
        <taxon>Bacillati</taxon>
        <taxon>Bacillota</taxon>
        <taxon>Clostridia</taxon>
        <taxon>Lachnospirales</taxon>
        <taxon>Lachnospiraceae</taxon>
        <taxon>Dorea</taxon>
    </lineage>
</organism>
<dbReference type="InterPro" id="IPR007345">
    <property type="entry name" value="Polysacch_pyruvyl_Trfase"/>
</dbReference>
<gene>
    <name evidence="2" type="ORF">DWX78_07910</name>
</gene>
<evidence type="ECO:0000259" key="1">
    <source>
        <dbReference type="Pfam" id="PF04230"/>
    </source>
</evidence>
<dbReference type="EMBL" id="QRVU01000033">
    <property type="protein sequence ID" value="RGS70351.1"/>
    <property type="molecule type" value="Genomic_DNA"/>
</dbReference>
<dbReference type="Pfam" id="PF04230">
    <property type="entry name" value="PS_pyruv_trans"/>
    <property type="match status" value="1"/>
</dbReference>